<dbReference type="Gene3D" id="2.40.170.20">
    <property type="entry name" value="TonB-dependent receptor, beta-barrel domain"/>
    <property type="match status" value="1"/>
</dbReference>
<reference evidence="10 11" key="1">
    <citation type="submission" date="2016-10" db="EMBL/GenBank/DDBJ databases">
        <authorList>
            <person name="de Groot N.N."/>
        </authorList>
    </citation>
    <scope>NUCLEOTIDE SEQUENCE [LARGE SCALE GENOMIC DNA]</scope>
    <source>
        <strain evidence="10 11">Vu-144</strain>
    </source>
</reference>
<proteinExistence type="inferred from homology"/>
<dbReference type="InterPro" id="IPR008969">
    <property type="entry name" value="CarboxyPept-like_regulatory"/>
</dbReference>
<comment type="similarity">
    <text evidence="7">Belongs to the TonB-dependent receptor family.</text>
</comment>
<keyword evidence="2 7" id="KW-0813">Transport</keyword>
<evidence type="ECO:0000313" key="10">
    <source>
        <dbReference type="EMBL" id="SEA05513.1"/>
    </source>
</evidence>
<dbReference type="InterPro" id="IPR039426">
    <property type="entry name" value="TonB-dep_rcpt-like"/>
</dbReference>
<dbReference type="InterPro" id="IPR023996">
    <property type="entry name" value="TonB-dep_OMP_SusC/RagA"/>
</dbReference>
<dbReference type="EMBL" id="FNQY01000007">
    <property type="protein sequence ID" value="SEA05513.1"/>
    <property type="molecule type" value="Genomic_DNA"/>
</dbReference>
<evidence type="ECO:0000313" key="11">
    <source>
        <dbReference type="Proteomes" id="UP000199041"/>
    </source>
</evidence>
<dbReference type="InterPro" id="IPR012910">
    <property type="entry name" value="Plug_dom"/>
</dbReference>
<dbReference type="GO" id="GO:0009279">
    <property type="term" value="C:cell outer membrane"/>
    <property type="evidence" value="ECO:0007669"/>
    <property type="project" value="UniProtKB-SubCell"/>
</dbReference>
<dbReference type="Pfam" id="PF13715">
    <property type="entry name" value="CarbopepD_reg_2"/>
    <property type="match status" value="1"/>
</dbReference>
<dbReference type="Gene3D" id="2.60.40.1120">
    <property type="entry name" value="Carboxypeptidase-like, regulatory domain"/>
    <property type="match status" value="1"/>
</dbReference>
<protein>
    <submittedName>
        <fullName evidence="10">TonB-linked outer membrane protein, SusC/RagA family</fullName>
    </submittedName>
</protein>
<evidence type="ECO:0000259" key="9">
    <source>
        <dbReference type="Pfam" id="PF07715"/>
    </source>
</evidence>
<evidence type="ECO:0000256" key="4">
    <source>
        <dbReference type="ARBA" id="ARBA00022692"/>
    </source>
</evidence>
<name>A0A1H3Y1Q9_9BACT</name>
<keyword evidence="3 7" id="KW-1134">Transmembrane beta strand</keyword>
<evidence type="ECO:0000256" key="3">
    <source>
        <dbReference type="ARBA" id="ARBA00022452"/>
    </source>
</evidence>
<dbReference type="PROSITE" id="PS52016">
    <property type="entry name" value="TONB_DEPENDENT_REC_3"/>
    <property type="match status" value="1"/>
</dbReference>
<evidence type="ECO:0000256" key="7">
    <source>
        <dbReference type="PROSITE-ProRule" id="PRU01360"/>
    </source>
</evidence>
<dbReference type="InterPro" id="IPR037066">
    <property type="entry name" value="Plug_dom_sf"/>
</dbReference>
<dbReference type="RefSeq" id="WP_091396041.1">
    <property type="nucleotide sequence ID" value="NZ_FNQY01000007.1"/>
</dbReference>
<dbReference type="OrthoDB" id="9768177at2"/>
<dbReference type="STRING" id="551991.SAMN05192529_10752"/>
<keyword evidence="8" id="KW-0732">Signal</keyword>
<dbReference type="NCBIfam" id="TIGR04056">
    <property type="entry name" value="OMP_RagA_SusC"/>
    <property type="match status" value="1"/>
</dbReference>
<dbReference type="Proteomes" id="UP000199041">
    <property type="component" value="Unassembled WGS sequence"/>
</dbReference>
<dbReference type="FunFam" id="2.170.130.10:FF:000008">
    <property type="entry name" value="SusC/RagA family TonB-linked outer membrane protein"/>
    <property type="match status" value="1"/>
</dbReference>
<feature type="chain" id="PRO_5011679317" evidence="8">
    <location>
        <begin position="31"/>
        <end position="1030"/>
    </location>
</feature>
<dbReference type="Pfam" id="PF07715">
    <property type="entry name" value="Plug"/>
    <property type="match status" value="1"/>
</dbReference>
<sequence>MNPLKLRQKYPLRSLVLLLTLLVFSNLVQAQSTEVSGQITNTQGQPLNGATISVKNTQIHTLSDAEGHFTIQVPDQNTQLVIDFVGYNSQQIDLNGRSHLSIELTQGDQSLSDVVVIGYGTVKKSDLTGSVASIESKDLTKGTNINMQQALQGRVAGVQIYQKSGEPGAAMSVQIRGITSITGNNAPLYVIDGMPVNDAVAIGSASPGGTTSNPNDRNPLNTLNPSDIASIEILKDASATAIYGSRGANGVVLITTKKGGAGNLKVSYDGSYGRQQVSHTQKYMTGDQYTEALNGIIKDGNLNTSNYPEVTGDNYNTDWQQLLFRKASIQSHDISFSGGNPTTKYYVSAGYFGQDGVMLKSGTQRYNVNVHLDINVPQKYNVGVSLATSYMKDQYNATGTGLNDNGSALYMAQNYDPTAPAYNEDGSYYRSPLMAPMDNPLAVINGQYSTGETYRTFGNLHGEYFFAPTFSAKVRVGADVNDAQRYFWIDPSTLTGASYNGYADVRDGKRGYYLLEGTFNYNESFGKHKINAVAGATYEKYTSSSLVASARSFALADLTYYALGTGDQTLNEVGNGKQENILISYLGRVNYSYLDRYLLTASIRADGSARFGPQNRYGYFPSAALSWKIKQESFMKNVDAISDLKLRASYGAIGNQPNSNYLYLSTYAAGRDAVFDGQRVSSIAPSRSPNVYLQWESARQTDIGLDFSLFSSKLSGTIDYYNRKTFNLLYDIPLPLSSGFGSQTQNVGSMRNQGIEFALNSTLVDQGDFKLDASFNITTLKNKILSLGGQDQVIASGPGSIGDYSILKPGESMGSYYGYVVTGVWQTSDDFTKAPAGVRPGDLKYKDLDSNQVIDGSDRVILGNSLPDFYYGFNVNASYKGLSLNVSFEGSHGAKMLNSSLVDSYYPVDFRRNKLADLYLNRWTPENPTNEYPSFIPGDVQGLKNVTNKTVEGASYLRLQSVQLSYNVPLGRHKFINSATVYISGQNLWTITNYSGADPAANAIGSNINKVDYNTYPMTRTFTGGLNIQF</sequence>
<dbReference type="SUPFAM" id="SSF56935">
    <property type="entry name" value="Porins"/>
    <property type="match status" value="1"/>
</dbReference>
<evidence type="ECO:0000256" key="1">
    <source>
        <dbReference type="ARBA" id="ARBA00004571"/>
    </source>
</evidence>
<evidence type="ECO:0000256" key="8">
    <source>
        <dbReference type="SAM" id="SignalP"/>
    </source>
</evidence>
<dbReference type="Gene3D" id="2.170.130.10">
    <property type="entry name" value="TonB-dependent receptor, plug domain"/>
    <property type="match status" value="1"/>
</dbReference>
<keyword evidence="5 7" id="KW-0472">Membrane</keyword>
<feature type="signal peptide" evidence="8">
    <location>
        <begin position="1"/>
        <end position="30"/>
    </location>
</feature>
<keyword evidence="11" id="KW-1185">Reference proteome</keyword>
<dbReference type="InterPro" id="IPR036942">
    <property type="entry name" value="Beta-barrel_TonB_sf"/>
</dbReference>
<dbReference type="NCBIfam" id="TIGR04057">
    <property type="entry name" value="SusC_RagA_signa"/>
    <property type="match status" value="1"/>
</dbReference>
<comment type="subcellular location">
    <subcellularLocation>
        <location evidence="1 7">Cell outer membrane</location>
        <topology evidence="1 7">Multi-pass membrane protein</topology>
    </subcellularLocation>
</comment>
<evidence type="ECO:0000256" key="5">
    <source>
        <dbReference type="ARBA" id="ARBA00023136"/>
    </source>
</evidence>
<dbReference type="InterPro" id="IPR023997">
    <property type="entry name" value="TonB-dep_OMP_SusC/RagA_CS"/>
</dbReference>
<dbReference type="AlphaFoldDB" id="A0A1H3Y1Q9"/>
<accession>A0A1H3Y1Q9</accession>
<dbReference type="SUPFAM" id="SSF49464">
    <property type="entry name" value="Carboxypeptidase regulatory domain-like"/>
    <property type="match status" value="1"/>
</dbReference>
<organism evidence="10 11">
    <name type="scientific">Arachidicoccus rhizosphaerae</name>
    <dbReference type="NCBI Taxonomy" id="551991"/>
    <lineage>
        <taxon>Bacteria</taxon>
        <taxon>Pseudomonadati</taxon>
        <taxon>Bacteroidota</taxon>
        <taxon>Chitinophagia</taxon>
        <taxon>Chitinophagales</taxon>
        <taxon>Chitinophagaceae</taxon>
        <taxon>Arachidicoccus</taxon>
    </lineage>
</organism>
<gene>
    <name evidence="10" type="ORF">SAMN05192529_10752</name>
</gene>
<keyword evidence="6 7" id="KW-0998">Cell outer membrane</keyword>
<keyword evidence="4 7" id="KW-0812">Transmembrane</keyword>
<evidence type="ECO:0000256" key="2">
    <source>
        <dbReference type="ARBA" id="ARBA00022448"/>
    </source>
</evidence>
<evidence type="ECO:0000256" key="6">
    <source>
        <dbReference type="ARBA" id="ARBA00023237"/>
    </source>
</evidence>
<feature type="domain" description="TonB-dependent receptor plug" evidence="9">
    <location>
        <begin position="124"/>
        <end position="251"/>
    </location>
</feature>